<dbReference type="Gene3D" id="3.10.20.90">
    <property type="entry name" value="Phosphatidylinositol 3-kinase Catalytic Subunit, Chain A, domain 1"/>
    <property type="match status" value="1"/>
</dbReference>
<evidence type="ECO:0000313" key="4">
    <source>
        <dbReference type="Proteomes" id="UP000292282"/>
    </source>
</evidence>
<proteinExistence type="predicted"/>
<dbReference type="VEuPathDB" id="MicrosporidiaDB:CWI38_0015p0120"/>
<sequence length="195" mass="22594">MAKVIEENDDNNKEEEQEYVNIKVHDSERTEIEFKVRKSIPFAKILKKYCEARSKNPKVLRVAYNGIFFDLNESPESLGMKNGDEVEIMGQQTGGSDLLIQYDLLEDDLGLIYKRKILYNVEAYIQSIVLEKTVRWEGASTVVIMRAEMQEEPMLPLKEAKNMEDDEPTIKDKAESDLEKETKGVEQVEENIQKR</sequence>
<feature type="domain" description="Ubiquitin-like" evidence="2">
    <location>
        <begin position="18"/>
        <end position="95"/>
    </location>
</feature>
<dbReference type="SUPFAM" id="SSF54236">
    <property type="entry name" value="Ubiquitin-like"/>
    <property type="match status" value="1"/>
</dbReference>
<accession>A0A4Q9M288</accession>
<dbReference type="OrthoDB" id="442921at2759"/>
<feature type="compositionally biased region" description="Basic and acidic residues" evidence="1">
    <location>
        <begin position="158"/>
        <end position="195"/>
    </location>
</feature>
<dbReference type="AlphaFoldDB" id="A0A4Q9M288"/>
<evidence type="ECO:0000256" key="1">
    <source>
        <dbReference type="SAM" id="MobiDB-lite"/>
    </source>
</evidence>
<dbReference type="Pfam" id="PF11976">
    <property type="entry name" value="Rad60-SLD"/>
    <property type="match status" value="1"/>
</dbReference>
<name>A0A4Q9M288_9MICR</name>
<dbReference type="STRING" id="1176355.A0A4Q9M288"/>
<dbReference type="InterPro" id="IPR029071">
    <property type="entry name" value="Ubiquitin-like_domsf"/>
</dbReference>
<reference evidence="3 4" key="1">
    <citation type="submission" date="2017-12" db="EMBL/GenBank/DDBJ databases">
        <authorList>
            <person name="Pombert J.-F."/>
            <person name="Haag K.L."/>
            <person name="Ebert D."/>
        </authorList>
    </citation>
    <scope>NUCLEOTIDE SEQUENCE [LARGE SCALE GENOMIC DNA]</scope>
    <source>
        <strain evidence="3">IL-G-3</strain>
    </source>
</reference>
<dbReference type="CDD" id="cd01763">
    <property type="entry name" value="Ubl_SUMO_like"/>
    <property type="match status" value="1"/>
</dbReference>
<dbReference type="PROSITE" id="PS50053">
    <property type="entry name" value="UBIQUITIN_2"/>
    <property type="match status" value="1"/>
</dbReference>
<feature type="region of interest" description="Disordered" evidence="1">
    <location>
        <begin position="155"/>
        <end position="195"/>
    </location>
</feature>
<dbReference type="PANTHER" id="PTHR10562">
    <property type="entry name" value="SMALL UBIQUITIN-RELATED MODIFIER"/>
    <property type="match status" value="1"/>
</dbReference>
<gene>
    <name evidence="3" type="ORF">CWI38_0015p0120</name>
</gene>
<evidence type="ECO:0000259" key="2">
    <source>
        <dbReference type="PROSITE" id="PS50053"/>
    </source>
</evidence>
<protein>
    <submittedName>
        <fullName evidence="3">Ubiquitin-like protein</fullName>
    </submittedName>
</protein>
<comment type="caution">
    <text evidence="3">The sequence shown here is derived from an EMBL/GenBank/DDBJ whole genome shotgun (WGS) entry which is preliminary data.</text>
</comment>
<dbReference type="EMBL" id="PITK01000015">
    <property type="protein sequence ID" value="TBU20864.1"/>
    <property type="molecule type" value="Genomic_DNA"/>
</dbReference>
<dbReference type="Proteomes" id="UP000292282">
    <property type="component" value="Unassembled WGS sequence"/>
</dbReference>
<dbReference type="InterPro" id="IPR022617">
    <property type="entry name" value="Rad60/SUMO-like_dom"/>
</dbReference>
<evidence type="ECO:0000313" key="3">
    <source>
        <dbReference type="EMBL" id="TBU20864.1"/>
    </source>
</evidence>
<keyword evidence="4" id="KW-1185">Reference proteome</keyword>
<dbReference type="InterPro" id="IPR000626">
    <property type="entry name" value="Ubiquitin-like_dom"/>
</dbReference>
<organism evidence="3 4">
    <name type="scientific">Hamiltosporidium tvaerminnensis</name>
    <dbReference type="NCBI Taxonomy" id="1176355"/>
    <lineage>
        <taxon>Eukaryota</taxon>
        <taxon>Fungi</taxon>
        <taxon>Fungi incertae sedis</taxon>
        <taxon>Microsporidia</taxon>
        <taxon>Dubosqiidae</taxon>
        <taxon>Hamiltosporidium</taxon>
    </lineage>
</organism>